<organism evidence="7">
    <name type="scientific">Arcella intermedia</name>
    <dbReference type="NCBI Taxonomy" id="1963864"/>
    <lineage>
        <taxon>Eukaryota</taxon>
        <taxon>Amoebozoa</taxon>
        <taxon>Tubulinea</taxon>
        <taxon>Elardia</taxon>
        <taxon>Arcellinida</taxon>
        <taxon>Sphaerothecina</taxon>
        <taxon>Arcellidae</taxon>
        <taxon>Arcella</taxon>
    </lineage>
</organism>
<dbReference type="Gene3D" id="3.30.760.10">
    <property type="entry name" value="RNA Cap, Translation Initiation Factor Eif4e"/>
    <property type="match status" value="1"/>
</dbReference>
<dbReference type="GO" id="GO:0003743">
    <property type="term" value="F:translation initiation factor activity"/>
    <property type="evidence" value="ECO:0007669"/>
    <property type="project" value="UniProtKB-KW"/>
</dbReference>
<dbReference type="GO" id="GO:0016281">
    <property type="term" value="C:eukaryotic translation initiation factor 4F complex"/>
    <property type="evidence" value="ECO:0007669"/>
    <property type="project" value="TreeGrafter"/>
</dbReference>
<dbReference type="InterPro" id="IPR001040">
    <property type="entry name" value="TIF_eIF_4E"/>
</dbReference>
<keyword evidence="4 6" id="KW-0694">RNA-binding</keyword>
<proteinExistence type="inferred from homology"/>
<evidence type="ECO:0000256" key="4">
    <source>
        <dbReference type="ARBA" id="ARBA00022884"/>
    </source>
</evidence>
<protein>
    <recommendedName>
        <fullName evidence="8">EIF-4F 25 kDa subunit</fullName>
    </recommendedName>
</protein>
<dbReference type="PANTHER" id="PTHR11960:SF8">
    <property type="entry name" value="EUKARYOTIC TRANSLATION INITIATION FACTOR 4E1-RELATED"/>
    <property type="match status" value="1"/>
</dbReference>
<dbReference type="PANTHER" id="PTHR11960">
    <property type="entry name" value="EUKARYOTIC TRANSLATION INITIATION FACTOR 4E RELATED"/>
    <property type="match status" value="1"/>
</dbReference>
<dbReference type="GO" id="GO:0000340">
    <property type="term" value="F:RNA 7-methylguanosine cap binding"/>
    <property type="evidence" value="ECO:0007669"/>
    <property type="project" value="TreeGrafter"/>
</dbReference>
<evidence type="ECO:0000256" key="1">
    <source>
        <dbReference type="ARBA" id="ARBA00009860"/>
    </source>
</evidence>
<dbReference type="SUPFAM" id="SSF55418">
    <property type="entry name" value="eIF4e-like"/>
    <property type="match status" value="1"/>
</dbReference>
<keyword evidence="2 6" id="KW-0396">Initiation factor</keyword>
<keyword evidence="3" id="KW-0810">Translation regulation</keyword>
<dbReference type="Pfam" id="PF01652">
    <property type="entry name" value="IF4E"/>
    <property type="match status" value="1"/>
</dbReference>
<evidence type="ECO:0000256" key="3">
    <source>
        <dbReference type="ARBA" id="ARBA00022845"/>
    </source>
</evidence>
<evidence type="ECO:0000256" key="5">
    <source>
        <dbReference type="ARBA" id="ARBA00022917"/>
    </source>
</evidence>
<dbReference type="EMBL" id="GIBP01007793">
    <property type="protein sequence ID" value="NDV36762.1"/>
    <property type="molecule type" value="Transcribed_RNA"/>
</dbReference>
<dbReference type="InterPro" id="IPR023398">
    <property type="entry name" value="TIF_eIF4e-like"/>
</dbReference>
<dbReference type="GO" id="GO:0006417">
    <property type="term" value="P:regulation of translation"/>
    <property type="evidence" value="ECO:0007669"/>
    <property type="project" value="UniProtKB-KW"/>
</dbReference>
<reference evidence="7" key="1">
    <citation type="journal article" date="2020" name="J. Eukaryot. Microbiol.">
        <title>De novo Sequencing, Assembly and Annotation of the Transcriptome for the Free-Living Testate Amoeba Arcella intermedia.</title>
        <authorList>
            <person name="Ribeiro G.M."/>
            <person name="Porfirio-Sousa A.L."/>
            <person name="Maurer-Alcala X.X."/>
            <person name="Katz L.A."/>
            <person name="Lahr D.J.G."/>
        </authorList>
    </citation>
    <scope>NUCLEOTIDE SEQUENCE</scope>
</reference>
<name>A0A6B2LI50_9EUKA</name>
<evidence type="ECO:0000313" key="7">
    <source>
        <dbReference type="EMBL" id="NDV36762.1"/>
    </source>
</evidence>
<keyword evidence="5 6" id="KW-0648">Protein biosynthesis</keyword>
<evidence type="ECO:0008006" key="8">
    <source>
        <dbReference type="Google" id="ProtNLM"/>
    </source>
</evidence>
<evidence type="ECO:0000256" key="2">
    <source>
        <dbReference type="ARBA" id="ARBA00022540"/>
    </source>
</evidence>
<evidence type="ECO:0000256" key="6">
    <source>
        <dbReference type="RuleBase" id="RU004374"/>
    </source>
</evidence>
<accession>A0A6B2LI50</accession>
<comment type="similarity">
    <text evidence="1 6">Belongs to the eukaryotic initiation factor 4E family.</text>
</comment>
<sequence length="183" mass="21587">MIKHPLQSRWCWWYDNYNGKTDIKNFGDSMIKIFTFDTVEDFWCLWNNIKGANELVPGSNYHVFKEGIQPKWEDDANRVGGRWIIQLKTSQRNTDLNDIWMHGLLACIGNCFEDEEEVLGLVVNVRKNNDKICLWTRNARDKERTTRIGQQLKDSIGYRTRIQYLSHSDSMSANASYRPIYEI</sequence>
<dbReference type="AlphaFoldDB" id="A0A6B2LI50"/>